<reference evidence="9 10" key="1">
    <citation type="submission" date="2021-01" db="EMBL/GenBank/DDBJ databases">
        <title>Genomic Encyclopedia of Type Strains, Phase IV (KMG-IV): sequencing the most valuable type-strain genomes for metagenomic binning, comparative biology and taxonomic classification.</title>
        <authorList>
            <person name="Goeker M."/>
        </authorList>
    </citation>
    <scope>NUCLEOTIDE SEQUENCE [LARGE SCALE GENOMIC DNA]</scope>
    <source>
        <strain evidence="9 10">DSM 24436</strain>
    </source>
</reference>
<keyword evidence="4 6" id="KW-0238">DNA-binding</keyword>
<dbReference type="RefSeq" id="WP_204664951.1">
    <property type="nucleotide sequence ID" value="NZ_JAFBDT010000020.1"/>
</dbReference>
<comment type="similarity">
    <text evidence="2">Belongs to the 'phage' integrase family.</text>
</comment>
<proteinExistence type="inferred from homology"/>
<evidence type="ECO:0000259" key="7">
    <source>
        <dbReference type="PROSITE" id="PS51898"/>
    </source>
</evidence>
<dbReference type="EMBL" id="JAFBDT010000020">
    <property type="protein sequence ID" value="MBM7562524.1"/>
    <property type="molecule type" value="Genomic_DNA"/>
</dbReference>
<dbReference type="InterPro" id="IPR010998">
    <property type="entry name" value="Integrase_recombinase_N"/>
</dbReference>
<dbReference type="InterPro" id="IPR011010">
    <property type="entry name" value="DNA_brk_join_enz"/>
</dbReference>
<dbReference type="PROSITE" id="PS51900">
    <property type="entry name" value="CB"/>
    <property type="match status" value="1"/>
</dbReference>
<dbReference type="Pfam" id="PF14659">
    <property type="entry name" value="Phage_int_SAM_3"/>
    <property type="match status" value="1"/>
</dbReference>
<dbReference type="PANTHER" id="PTHR30349:SF64">
    <property type="entry name" value="PROPHAGE INTEGRASE INTD-RELATED"/>
    <property type="match status" value="1"/>
</dbReference>
<dbReference type="InterPro" id="IPR044068">
    <property type="entry name" value="CB"/>
</dbReference>
<evidence type="ECO:0000313" key="9">
    <source>
        <dbReference type="EMBL" id="MBM7562524.1"/>
    </source>
</evidence>
<accession>A0ABS2MSY0</accession>
<dbReference type="PROSITE" id="PS51898">
    <property type="entry name" value="TYR_RECOMBINASE"/>
    <property type="match status" value="1"/>
</dbReference>
<dbReference type="Gene3D" id="1.10.150.130">
    <property type="match status" value="1"/>
</dbReference>
<feature type="domain" description="Tyr recombinase" evidence="7">
    <location>
        <begin position="162"/>
        <end position="346"/>
    </location>
</feature>
<evidence type="ECO:0000313" key="10">
    <source>
        <dbReference type="Proteomes" id="UP000767854"/>
    </source>
</evidence>
<evidence type="ECO:0000256" key="1">
    <source>
        <dbReference type="ARBA" id="ARBA00003283"/>
    </source>
</evidence>
<evidence type="ECO:0000256" key="6">
    <source>
        <dbReference type="PROSITE-ProRule" id="PRU01248"/>
    </source>
</evidence>
<comment type="function">
    <text evidence="1">Site-specific tyrosine recombinase, which acts by catalyzing the cutting and rejoining of the recombining DNA molecules.</text>
</comment>
<sequence length="365" mass="42932">MPSYKDKDRGTWYCSFYYSDWIGNKKKKKKEGFKTQKEAKTFEREFLERSQGSPDMTFGNLVQLYMEDCKSRLKPTTYAGKKFLINTKLLPYFKDMPINKIEASTIRKWQNELLDHEKKYSQTYLKTVHNQVSAIFNFACKYYKLPSNPARICGAMGKKNADSMKFWTKEEFKQFIPFIADKQISKVIFELLFWTGMRSGELLALTLVDFNFENKTVSISKNYARHEREDLILEPKTPKSKRIITIPDFICDMIKDYVSKLYDYEPHERLFPVTKSYLHSEMNRGSKKAKVKRIRVHDLRHSHASLLIEMGFSPLLISERLGHENIETTLQTYSHLYPNKHGEVADRLEVINGKIDTTETPENNE</sequence>
<gene>
    <name evidence="9" type="ORF">JOC49_002085</name>
</gene>
<dbReference type="InterPro" id="IPR013762">
    <property type="entry name" value="Integrase-like_cat_sf"/>
</dbReference>
<dbReference type="CDD" id="cd01189">
    <property type="entry name" value="INT_ICEBs1_C_like"/>
    <property type="match status" value="1"/>
</dbReference>
<dbReference type="Pfam" id="PF14657">
    <property type="entry name" value="Arm-DNA-bind_4"/>
    <property type="match status" value="1"/>
</dbReference>
<keyword evidence="5" id="KW-0233">DNA recombination</keyword>
<feature type="domain" description="Core-binding (CB)" evidence="8">
    <location>
        <begin position="56"/>
        <end position="140"/>
    </location>
</feature>
<dbReference type="PANTHER" id="PTHR30349">
    <property type="entry name" value="PHAGE INTEGRASE-RELATED"/>
    <property type="match status" value="1"/>
</dbReference>
<dbReference type="Proteomes" id="UP000767854">
    <property type="component" value="Unassembled WGS sequence"/>
</dbReference>
<dbReference type="InterPro" id="IPR002104">
    <property type="entry name" value="Integrase_catalytic"/>
</dbReference>
<protein>
    <submittedName>
        <fullName evidence="9">Integrase</fullName>
    </submittedName>
</protein>
<comment type="caution">
    <text evidence="9">The sequence shown here is derived from an EMBL/GenBank/DDBJ whole genome shotgun (WGS) entry which is preliminary data.</text>
</comment>
<dbReference type="InterPro" id="IPR028259">
    <property type="entry name" value="AP2-like_int_N"/>
</dbReference>
<evidence type="ECO:0000256" key="5">
    <source>
        <dbReference type="ARBA" id="ARBA00023172"/>
    </source>
</evidence>
<dbReference type="InterPro" id="IPR004107">
    <property type="entry name" value="Integrase_SAM-like_N"/>
</dbReference>
<evidence type="ECO:0000256" key="2">
    <source>
        <dbReference type="ARBA" id="ARBA00008857"/>
    </source>
</evidence>
<evidence type="ECO:0000256" key="3">
    <source>
        <dbReference type="ARBA" id="ARBA00022908"/>
    </source>
</evidence>
<evidence type="ECO:0000259" key="8">
    <source>
        <dbReference type="PROSITE" id="PS51900"/>
    </source>
</evidence>
<dbReference type="InterPro" id="IPR050090">
    <property type="entry name" value="Tyrosine_recombinase_XerCD"/>
</dbReference>
<dbReference type="Pfam" id="PF00589">
    <property type="entry name" value="Phage_integrase"/>
    <property type="match status" value="1"/>
</dbReference>
<name>A0ABS2MSY0_9FIRM</name>
<keyword evidence="10" id="KW-1185">Reference proteome</keyword>
<evidence type="ECO:0000256" key="4">
    <source>
        <dbReference type="ARBA" id="ARBA00023125"/>
    </source>
</evidence>
<dbReference type="Gene3D" id="1.10.443.10">
    <property type="entry name" value="Intergrase catalytic core"/>
    <property type="match status" value="1"/>
</dbReference>
<organism evidence="9 10">
    <name type="scientific">Fusibacter tunisiensis</name>
    <dbReference type="NCBI Taxonomy" id="1008308"/>
    <lineage>
        <taxon>Bacteria</taxon>
        <taxon>Bacillati</taxon>
        <taxon>Bacillota</taxon>
        <taxon>Clostridia</taxon>
        <taxon>Eubacteriales</taxon>
        <taxon>Eubacteriales Family XII. Incertae Sedis</taxon>
        <taxon>Fusibacter</taxon>
    </lineage>
</organism>
<keyword evidence="3" id="KW-0229">DNA integration</keyword>
<dbReference type="SUPFAM" id="SSF56349">
    <property type="entry name" value="DNA breaking-rejoining enzymes"/>
    <property type="match status" value="1"/>
</dbReference>